<protein>
    <submittedName>
        <fullName evidence="2">Uncharacterized protein</fullName>
    </submittedName>
</protein>
<feature type="transmembrane region" description="Helical" evidence="1">
    <location>
        <begin position="332"/>
        <end position="351"/>
    </location>
</feature>
<comment type="caution">
    <text evidence="2">The sequence shown here is derived from an EMBL/GenBank/DDBJ whole genome shotgun (WGS) entry which is preliminary data.</text>
</comment>
<keyword evidence="3" id="KW-1185">Reference proteome</keyword>
<sequence length="670" mass="68536">MRRSTRHWIGALIGLGLVFVAFRLVNWAGEPATSSAIYTPQVVVVGVTGRYTLSPGDREVLGAHLDDAQAGSMVVRPRYVGDCAAAGWTTLGAGRRAAVGELCDPVVNGSGSDARVADWAAREAAAAANHGDAKLGTLSASVSGCVGAVGPGAALAAARPDGSLAAYATVAQFRAGGAKPACPITLVDAGDAADALVAELADRSDVTVILTGIGPDAGSDDPGTQVVYRLGTTIPGWLTSDSTRREGIVTLTDLTATLIDFGGGAAATSAAVDGSPFAVDPDDLSVRGIERHLAAVTALSDAVVSGYLAVGVGGAVLLAVFGVALWRRRWPLARLIMTVGTITAAAMMLTGSVPWQGLRHPGLAVGLVAAGWAGALTLAALGLSRWLRVPAAIAGAGLTVAAFTADAALGAVMQPGSLLNSRPILGLRWYGFGNVTFAAYAAAGLLLAGYVAHRLRTNGRPRLAVVAVAAIGFGIVLCEGWPSMGTDFGGVIALTPPLLWLLFALAIDRPDARVSWPRLALAGVGAVVLVAIISVLDWRRGPGARSHLGNFVQRIIDGDAFDIVVRKGVASVDTIVSPLGLISLAIGVPLWIGMLRWAVPRVATAYSTIRPVVIAGLAVAILGTLLNDGGISVWLTATGMYAITVAWFVLDGLVLVPTTPARHWPPKTVR</sequence>
<dbReference type="Proteomes" id="UP001501490">
    <property type="component" value="Unassembled WGS sequence"/>
</dbReference>
<dbReference type="EMBL" id="BAABAB010000021">
    <property type="protein sequence ID" value="GAA3624692.1"/>
    <property type="molecule type" value="Genomic_DNA"/>
</dbReference>
<evidence type="ECO:0000256" key="1">
    <source>
        <dbReference type="SAM" id="Phobius"/>
    </source>
</evidence>
<reference evidence="3" key="1">
    <citation type="journal article" date="2019" name="Int. J. Syst. Evol. Microbiol.">
        <title>The Global Catalogue of Microorganisms (GCM) 10K type strain sequencing project: providing services to taxonomists for standard genome sequencing and annotation.</title>
        <authorList>
            <consortium name="The Broad Institute Genomics Platform"/>
            <consortium name="The Broad Institute Genome Sequencing Center for Infectious Disease"/>
            <person name="Wu L."/>
            <person name="Ma J."/>
        </authorList>
    </citation>
    <scope>NUCLEOTIDE SEQUENCE [LARGE SCALE GENOMIC DNA]</scope>
    <source>
        <strain evidence="3">JCM 16929</strain>
    </source>
</reference>
<feature type="transmembrane region" description="Helical" evidence="1">
    <location>
        <begin position="488"/>
        <end position="507"/>
    </location>
</feature>
<keyword evidence="1" id="KW-0812">Transmembrane</keyword>
<feature type="transmembrane region" description="Helical" evidence="1">
    <location>
        <begin position="363"/>
        <end position="383"/>
    </location>
</feature>
<name>A0ABP7A4F8_9ACTN</name>
<feature type="transmembrane region" description="Helical" evidence="1">
    <location>
        <begin position="607"/>
        <end position="626"/>
    </location>
</feature>
<accession>A0ABP7A4F8</accession>
<proteinExistence type="predicted"/>
<evidence type="ECO:0000313" key="3">
    <source>
        <dbReference type="Proteomes" id="UP001501490"/>
    </source>
</evidence>
<organism evidence="2 3">
    <name type="scientific">Microlunatus ginsengisoli</name>
    <dbReference type="NCBI Taxonomy" id="363863"/>
    <lineage>
        <taxon>Bacteria</taxon>
        <taxon>Bacillati</taxon>
        <taxon>Actinomycetota</taxon>
        <taxon>Actinomycetes</taxon>
        <taxon>Propionibacteriales</taxon>
        <taxon>Propionibacteriaceae</taxon>
        <taxon>Microlunatus</taxon>
    </lineage>
</organism>
<feature type="transmembrane region" description="Helical" evidence="1">
    <location>
        <begin position="632"/>
        <end position="656"/>
    </location>
</feature>
<gene>
    <name evidence="2" type="ORF">GCM10022236_28760</name>
</gene>
<keyword evidence="1" id="KW-1133">Transmembrane helix</keyword>
<evidence type="ECO:0000313" key="2">
    <source>
        <dbReference type="EMBL" id="GAA3624692.1"/>
    </source>
</evidence>
<feature type="transmembrane region" description="Helical" evidence="1">
    <location>
        <begin position="463"/>
        <end position="482"/>
    </location>
</feature>
<keyword evidence="1" id="KW-0472">Membrane</keyword>
<feature type="transmembrane region" description="Helical" evidence="1">
    <location>
        <begin position="306"/>
        <end position="325"/>
    </location>
</feature>
<feature type="transmembrane region" description="Helical" evidence="1">
    <location>
        <begin position="390"/>
        <end position="409"/>
    </location>
</feature>
<feature type="transmembrane region" description="Helical" evidence="1">
    <location>
        <begin position="429"/>
        <end position="451"/>
    </location>
</feature>
<feature type="transmembrane region" description="Helical" evidence="1">
    <location>
        <begin position="575"/>
        <end position="595"/>
    </location>
</feature>
<dbReference type="RefSeq" id="WP_344805679.1">
    <property type="nucleotide sequence ID" value="NZ_BAABAB010000021.1"/>
</dbReference>
<feature type="transmembrane region" description="Helical" evidence="1">
    <location>
        <begin position="519"/>
        <end position="536"/>
    </location>
</feature>